<evidence type="ECO:0000313" key="2">
    <source>
        <dbReference type="Proteomes" id="UP000541444"/>
    </source>
</evidence>
<dbReference type="OrthoDB" id="692415at2759"/>
<name>A0A7J7PCB0_9MAGN</name>
<proteinExistence type="predicted"/>
<accession>A0A7J7PCB0</accession>
<reference evidence="1 2" key="1">
    <citation type="journal article" date="2020" name="IScience">
        <title>Genome Sequencing of the Endangered Kingdonia uniflora (Circaeasteraceae, Ranunculales) Reveals Potential Mechanisms of Evolutionary Specialization.</title>
        <authorList>
            <person name="Sun Y."/>
            <person name="Deng T."/>
            <person name="Zhang A."/>
            <person name="Moore M.J."/>
            <person name="Landis J.B."/>
            <person name="Lin N."/>
            <person name="Zhang H."/>
            <person name="Zhang X."/>
            <person name="Huang J."/>
            <person name="Zhang X."/>
            <person name="Sun H."/>
            <person name="Wang H."/>
        </authorList>
    </citation>
    <scope>NUCLEOTIDE SEQUENCE [LARGE SCALE GENOMIC DNA]</scope>
    <source>
        <strain evidence="1">TB1705</strain>
        <tissue evidence="1">Leaf</tissue>
    </source>
</reference>
<protein>
    <submittedName>
        <fullName evidence="1">Uncharacterized protein</fullName>
    </submittedName>
</protein>
<dbReference type="Gene3D" id="3.40.50.720">
    <property type="entry name" value="NAD(P)-binding Rossmann-like Domain"/>
    <property type="match status" value="1"/>
</dbReference>
<sequence length="131" mass="14430">MGILNVLKACSETSWKKVIVVSFVADVLMNPNRPRDRIKDEACLSDKEYCRATKEGGAAVVRKAAVEELTVGHIATEVGAAVVCEGVAEDLAEGHGGIGTKELMYMSEKEMKEFVARSMWHLLYHPLVHEK</sequence>
<dbReference type="EMBL" id="JACGCM010000032">
    <property type="protein sequence ID" value="KAF6176828.1"/>
    <property type="molecule type" value="Genomic_DNA"/>
</dbReference>
<comment type="caution">
    <text evidence="1">The sequence shown here is derived from an EMBL/GenBank/DDBJ whole genome shotgun (WGS) entry which is preliminary data.</text>
</comment>
<keyword evidence="2" id="KW-1185">Reference proteome</keyword>
<dbReference type="Proteomes" id="UP000541444">
    <property type="component" value="Unassembled WGS sequence"/>
</dbReference>
<dbReference type="AlphaFoldDB" id="A0A7J7PCB0"/>
<evidence type="ECO:0000313" key="1">
    <source>
        <dbReference type="EMBL" id="KAF6176828.1"/>
    </source>
</evidence>
<organism evidence="1 2">
    <name type="scientific">Kingdonia uniflora</name>
    <dbReference type="NCBI Taxonomy" id="39325"/>
    <lineage>
        <taxon>Eukaryota</taxon>
        <taxon>Viridiplantae</taxon>
        <taxon>Streptophyta</taxon>
        <taxon>Embryophyta</taxon>
        <taxon>Tracheophyta</taxon>
        <taxon>Spermatophyta</taxon>
        <taxon>Magnoliopsida</taxon>
        <taxon>Ranunculales</taxon>
        <taxon>Circaeasteraceae</taxon>
        <taxon>Kingdonia</taxon>
    </lineage>
</organism>
<gene>
    <name evidence="1" type="ORF">GIB67_026515</name>
</gene>